<dbReference type="AlphaFoldDB" id="A0A2S1YSB3"/>
<dbReference type="EMBL" id="CP029255">
    <property type="protein sequence ID" value="AWK06987.1"/>
    <property type="molecule type" value="Genomic_DNA"/>
</dbReference>
<evidence type="ECO:0000313" key="2">
    <source>
        <dbReference type="Proteomes" id="UP000245250"/>
    </source>
</evidence>
<sequence length="301" mass="35244">MKVKYGKQIKMENIVNESIDLFLFANNVEKRKLCALKQVATFNEVKEVISINYPSSNVDNIENTRNIIINNHNEIINLLEEEFSKNNKDEITLFIDYSCMTKSWYYTILLYLSNRTLNFKKIRALFSYTPSVYSEPMPPKHNTDIQPLPGKYRIPDNKPKALIVCLGYEENKAQGIIDQLDPKITYLFFTDPALDPKFVETIKNSNKNILDQDKNIIKFPFDNLQYLERELTSLYYLLKDEYNIIIAPLGPKPFTFVAMMMSIIYDEIDIWRVGSGFDINKYDRAPFEPSKFIISEIIFEN</sequence>
<evidence type="ECO:0000313" key="1">
    <source>
        <dbReference type="EMBL" id="AWK06987.1"/>
    </source>
</evidence>
<accession>A0A2S1YSB3</accession>
<proteinExistence type="predicted"/>
<name>A0A2S1YSB3_9FLAO</name>
<evidence type="ECO:0008006" key="3">
    <source>
        <dbReference type="Google" id="ProtNLM"/>
    </source>
</evidence>
<dbReference type="Proteomes" id="UP000245250">
    <property type="component" value="Chromosome"/>
</dbReference>
<protein>
    <recommendedName>
        <fullName evidence="3">SMODS-associated and fused to various effectors domain-containing protein</fullName>
    </recommendedName>
</protein>
<dbReference type="KEGG" id="fcr:HYN56_23245"/>
<keyword evidence="2" id="KW-1185">Reference proteome</keyword>
<organism evidence="1 2">
    <name type="scientific">Flavobacterium crocinum</name>
    <dbReference type="NCBI Taxonomy" id="2183896"/>
    <lineage>
        <taxon>Bacteria</taxon>
        <taxon>Pseudomonadati</taxon>
        <taxon>Bacteroidota</taxon>
        <taxon>Flavobacteriia</taxon>
        <taxon>Flavobacteriales</taxon>
        <taxon>Flavobacteriaceae</taxon>
        <taxon>Flavobacterium</taxon>
    </lineage>
</organism>
<gene>
    <name evidence="1" type="ORF">HYN56_23245</name>
</gene>
<reference evidence="1 2" key="1">
    <citation type="submission" date="2018-05" db="EMBL/GenBank/DDBJ databases">
        <title>Genome sequencing of Flavobacterium sp. HYN0056.</title>
        <authorList>
            <person name="Yi H."/>
            <person name="Baek C."/>
        </authorList>
    </citation>
    <scope>NUCLEOTIDE SEQUENCE [LARGE SCALE GENOMIC DNA]</scope>
    <source>
        <strain evidence="1 2">HYN0056</strain>
    </source>
</reference>